<keyword evidence="4" id="KW-1185">Reference proteome</keyword>
<keyword evidence="1" id="KW-0040">ANK repeat</keyword>
<dbReference type="OrthoDB" id="1711136at2759"/>
<proteinExistence type="predicted"/>
<dbReference type="PROSITE" id="PS50088">
    <property type="entry name" value="ANK_REPEAT"/>
    <property type="match status" value="1"/>
</dbReference>
<evidence type="ECO:0000313" key="3">
    <source>
        <dbReference type="EMBL" id="KAJ0977712.1"/>
    </source>
</evidence>
<organism evidence="3 4">
    <name type="scientific">Dioscorea zingiberensis</name>
    <dbReference type="NCBI Taxonomy" id="325984"/>
    <lineage>
        <taxon>Eukaryota</taxon>
        <taxon>Viridiplantae</taxon>
        <taxon>Streptophyta</taxon>
        <taxon>Embryophyta</taxon>
        <taxon>Tracheophyta</taxon>
        <taxon>Spermatophyta</taxon>
        <taxon>Magnoliopsida</taxon>
        <taxon>Liliopsida</taxon>
        <taxon>Dioscoreales</taxon>
        <taxon>Dioscoreaceae</taxon>
        <taxon>Dioscorea</taxon>
    </lineage>
</organism>
<feature type="region of interest" description="Disordered" evidence="2">
    <location>
        <begin position="1"/>
        <end position="25"/>
    </location>
</feature>
<name>A0A9D5CSH2_9LILI</name>
<evidence type="ECO:0000313" key="4">
    <source>
        <dbReference type="Proteomes" id="UP001085076"/>
    </source>
</evidence>
<feature type="repeat" description="ANK" evidence="1">
    <location>
        <begin position="82"/>
        <end position="105"/>
    </location>
</feature>
<dbReference type="InterPro" id="IPR002110">
    <property type="entry name" value="Ankyrin_rpt"/>
</dbReference>
<dbReference type="PROSITE" id="PS50297">
    <property type="entry name" value="ANK_REP_REGION"/>
    <property type="match status" value="1"/>
</dbReference>
<comment type="caution">
    <text evidence="3">The sequence shown here is derived from an EMBL/GenBank/DDBJ whole genome shotgun (WGS) entry which is preliminary data.</text>
</comment>
<dbReference type="SUPFAM" id="SSF48403">
    <property type="entry name" value="Ankyrin repeat"/>
    <property type="match status" value="1"/>
</dbReference>
<protein>
    <submittedName>
        <fullName evidence="3">Uncharacterized protein</fullName>
    </submittedName>
</protein>
<dbReference type="InterPro" id="IPR036770">
    <property type="entry name" value="Ankyrin_rpt-contain_sf"/>
</dbReference>
<reference evidence="3" key="1">
    <citation type="submission" date="2021-03" db="EMBL/GenBank/DDBJ databases">
        <authorList>
            <person name="Li Z."/>
            <person name="Yang C."/>
        </authorList>
    </citation>
    <scope>NUCLEOTIDE SEQUENCE</scope>
    <source>
        <strain evidence="3">Dzin_1.0</strain>
        <tissue evidence="3">Leaf</tissue>
    </source>
</reference>
<dbReference type="Proteomes" id="UP001085076">
    <property type="component" value="Miscellaneous, Linkage group lg03"/>
</dbReference>
<sequence>MGIFGPDRTHGNILESGSKGDTLPPAAATSQALASINPVYKPPLRSSTSNSSQQCVDNEGRLACSSPDLFHVAKALIKLGRHGGTPLHHAAGLGIRKIVSLLLDHTEYPFLTNDDCETAIDLGRQRGHAPVVRVIEHHIHKFCGWMWLFSGPTPEFKVAFGLLWVRWSEEGWRRIRKPRSFS</sequence>
<dbReference type="Gene3D" id="1.25.40.20">
    <property type="entry name" value="Ankyrin repeat-containing domain"/>
    <property type="match status" value="1"/>
</dbReference>
<accession>A0A9D5CSH2</accession>
<evidence type="ECO:0000256" key="2">
    <source>
        <dbReference type="SAM" id="MobiDB-lite"/>
    </source>
</evidence>
<dbReference type="AlphaFoldDB" id="A0A9D5CSH2"/>
<dbReference type="EMBL" id="JAGGNH010000003">
    <property type="protein sequence ID" value="KAJ0977712.1"/>
    <property type="molecule type" value="Genomic_DNA"/>
</dbReference>
<reference evidence="3" key="2">
    <citation type="journal article" date="2022" name="Hortic Res">
        <title>The genome of Dioscorea zingiberensis sheds light on the biosynthesis, origin and evolution of the medicinally important diosgenin saponins.</title>
        <authorList>
            <person name="Li Y."/>
            <person name="Tan C."/>
            <person name="Li Z."/>
            <person name="Guo J."/>
            <person name="Li S."/>
            <person name="Chen X."/>
            <person name="Wang C."/>
            <person name="Dai X."/>
            <person name="Yang H."/>
            <person name="Song W."/>
            <person name="Hou L."/>
            <person name="Xu J."/>
            <person name="Tong Z."/>
            <person name="Xu A."/>
            <person name="Yuan X."/>
            <person name="Wang W."/>
            <person name="Yang Q."/>
            <person name="Chen L."/>
            <person name="Sun Z."/>
            <person name="Wang K."/>
            <person name="Pan B."/>
            <person name="Chen J."/>
            <person name="Bao Y."/>
            <person name="Liu F."/>
            <person name="Qi X."/>
            <person name="Gang D.R."/>
            <person name="Wen J."/>
            <person name="Li J."/>
        </authorList>
    </citation>
    <scope>NUCLEOTIDE SEQUENCE</scope>
    <source>
        <strain evidence="3">Dzin_1.0</strain>
    </source>
</reference>
<gene>
    <name evidence="3" type="ORF">J5N97_013186</name>
</gene>
<evidence type="ECO:0000256" key="1">
    <source>
        <dbReference type="PROSITE-ProRule" id="PRU00023"/>
    </source>
</evidence>